<dbReference type="FunFam" id="3.40.630.10:FF:000001">
    <property type="entry name" value="Carboxypeptidase B"/>
    <property type="match status" value="1"/>
</dbReference>
<dbReference type="GO" id="GO:0005615">
    <property type="term" value="C:extracellular space"/>
    <property type="evidence" value="ECO:0007669"/>
    <property type="project" value="TreeGrafter"/>
</dbReference>
<evidence type="ECO:0000256" key="10">
    <source>
        <dbReference type="ARBA" id="ARBA00023157"/>
    </source>
</evidence>
<comment type="similarity">
    <text evidence="2 11">Belongs to the peptidase M14 family.</text>
</comment>
<keyword evidence="15" id="KW-1185">Reference proteome</keyword>
<feature type="signal peptide" evidence="12">
    <location>
        <begin position="1"/>
        <end position="20"/>
    </location>
</feature>
<keyword evidence="3" id="KW-0121">Carboxypeptidase</keyword>
<dbReference type="SMART" id="SM00631">
    <property type="entry name" value="Zn_pept"/>
    <property type="match status" value="1"/>
</dbReference>
<dbReference type="PANTHER" id="PTHR11705">
    <property type="entry name" value="PROTEASE FAMILY M14 CARBOXYPEPTIDASE A,B"/>
    <property type="match status" value="1"/>
</dbReference>
<keyword evidence="9" id="KW-0482">Metalloprotease</keyword>
<dbReference type="InterPro" id="IPR036990">
    <property type="entry name" value="M14A-like_propep"/>
</dbReference>
<keyword evidence="8" id="KW-0862">Zinc</keyword>
<dbReference type="GO" id="GO:0008270">
    <property type="term" value="F:zinc ion binding"/>
    <property type="evidence" value="ECO:0007669"/>
    <property type="project" value="InterPro"/>
</dbReference>
<dbReference type="EnsemblMetazoa" id="XM_001599111">
    <property type="protein sequence ID" value="XP_001599161"/>
    <property type="gene ID" value="LOC100113905"/>
</dbReference>
<evidence type="ECO:0000256" key="3">
    <source>
        <dbReference type="ARBA" id="ARBA00022645"/>
    </source>
</evidence>
<evidence type="ECO:0000256" key="1">
    <source>
        <dbReference type="ARBA" id="ARBA00001947"/>
    </source>
</evidence>
<protein>
    <recommendedName>
        <fullName evidence="13">Peptidase M14 domain-containing protein</fullName>
    </recommendedName>
</protein>
<dbReference type="FunCoup" id="A0A7M7G0U2">
    <property type="interactions" value="37"/>
</dbReference>
<evidence type="ECO:0000256" key="5">
    <source>
        <dbReference type="ARBA" id="ARBA00022723"/>
    </source>
</evidence>
<dbReference type="PRINTS" id="PR00765">
    <property type="entry name" value="CRBOXYPTASEA"/>
</dbReference>
<dbReference type="SUPFAM" id="SSF54897">
    <property type="entry name" value="Protease propeptides/inhibitors"/>
    <property type="match status" value="1"/>
</dbReference>
<name>A0A7M7G0U2_NASVI</name>
<evidence type="ECO:0000259" key="13">
    <source>
        <dbReference type="PROSITE" id="PS52035"/>
    </source>
</evidence>
<evidence type="ECO:0000313" key="14">
    <source>
        <dbReference type="EnsemblMetazoa" id="XP_001599161"/>
    </source>
</evidence>
<organism evidence="14 15">
    <name type="scientific">Nasonia vitripennis</name>
    <name type="common">Parasitic wasp</name>
    <dbReference type="NCBI Taxonomy" id="7425"/>
    <lineage>
        <taxon>Eukaryota</taxon>
        <taxon>Metazoa</taxon>
        <taxon>Ecdysozoa</taxon>
        <taxon>Arthropoda</taxon>
        <taxon>Hexapoda</taxon>
        <taxon>Insecta</taxon>
        <taxon>Pterygota</taxon>
        <taxon>Neoptera</taxon>
        <taxon>Endopterygota</taxon>
        <taxon>Hymenoptera</taxon>
        <taxon>Apocrita</taxon>
        <taxon>Proctotrupomorpha</taxon>
        <taxon>Chalcidoidea</taxon>
        <taxon>Pteromalidae</taxon>
        <taxon>Pteromalinae</taxon>
        <taxon>Nasonia</taxon>
    </lineage>
</organism>
<keyword evidence="7" id="KW-0378">Hydrolase</keyword>
<dbReference type="InterPro" id="IPR057246">
    <property type="entry name" value="CARBOXYPEPT_ZN_1"/>
</dbReference>
<dbReference type="PROSITE" id="PS00132">
    <property type="entry name" value="CARBOXYPEPT_ZN_1"/>
    <property type="match status" value="1"/>
</dbReference>
<evidence type="ECO:0000256" key="2">
    <source>
        <dbReference type="ARBA" id="ARBA00005988"/>
    </source>
</evidence>
<dbReference type="PROSITE" id="PS52035">
    <property type="entry name" value="PEPTIDASE_M14"/>
    <property type="match status" value="1"/>
</dbReference>
<dbReference type="Gene3D" id="3.30.70.340">
    <property type="entry name" value="Metallocarboxypeptidase-like"/>
    <property type="match status" value="1"/>
</dbReference>
<evidence type="ECO:0000313" key="15">
    <source>
        <dbReference type="Proteomes" id="UP000002358"/>
    </source>
</evidence>
<keyword evidence="6 12" id="KW-0732">Signal</keyword>
<dbReference type="CDD" id="cd03860">
    <property type="entry name" value="M14_CP_A-B_like"/>
    <property type="match status" value="1"/>
</dbReference>
<accession>A0A7M7G0U2</accession>
<dbReference type="InterPro" id="IPR003146">
    <property type="entry name" value="M14A_act_pep"/>
</dbReference>
<evidence type="ECO:0000256" key="12">
    <source>
        <dbReference type="SAM" id="SignalP"/>
    </source>
</evidence>
<dbReference type="GO" id="GO:0006508">
    <property type="term" value="P:proteolysis"/>
    <property type="evidence" value="ECO:0007669"/>
    <property type="project" value="UniProtKB-KW"/>
</dbReference>
<dbReference type="RefSeq" id="XP_001599161.2">
    <property type="nucleotide sequence ID" value="XM_001599111.4"/>
</dbReference>
<dbReference type="PANTHER" id="PTHR11705:SF140">
    <property type="entry name" value="FI02848P-RELATED"/>
    <property type="match status" value="1"/>
</dbReference>
<feature type="domain" description="Peptidase M14" evidence="13">
    <location>
        <begin position="127"/>
        <end position="419"/>
    </location>
</feature>
<dbReference type="SUPFAM" id="SSF53187">
    <property type="entry name" value="Zn-dependent exopeptidases"/>
    <property type="match status" value="1"/>
</dbReference>
<evidence type="ECO:0000256" key="6">
    <source>
        <dbReference type="ARBA" id="ARBA00022729"/>
    </source>
</evidence>
<dbReference type="SMR" id="A0A7M7G0U2"/>
<dbReference type="AlphaFoldDB" id="A0A7M7G0U2"/>
<dbReference type="Gene3D" id="3.40.630.10">
    <property type="entry name" value="Zn peptidases"/>
    <property type="match status" value="1"/>
</dbReference>
<evidence type="ECO:0000256" key="8">
    <source>
        <dbReference type="ARBA" id="ARBA00022833"/>
    </source>
</evidence>
<feature type="chain" id="PRO_5029590442" description="Peptidase M14 domain-containing protein" evidence="12">
    <location>
        <begin position="21"/>
        <end position="428"/>
    </location>
</feature>
<dbReference type="InterPro" id="IPR000834">
    <property type="entry name" value="Peptidase_M14"/>
</dbReference>
<dbReference type="GeneID" id="100113905"/>
<dbReference type="OrthoDB" id="3626597at2759"/>
<dbReference type="Proteomes" id="UP000002358">
    <property type="component" value="Unassembled WGS sequence"/>
</dbReference>
<keyword evidence="10" id="KW-1015">Disulfide bond</keyword>
<dbReference type="InParanoid" id="A0A7M7G0U2"/>
<comment type="cofactor">
    <cofactor evidence="1">
        <name>Zn(2+)</name>
        <dbReference type="ChEBI" id="CHEBI:29105"/>
    </cofactor>
</comment>
<dbReference type="GO" id="GO:0004181">
    <property type="term" value="F:metallocarboxypeptidase activity"/>
    <property type="evidence" value="ECO:0007669"/>
    <property type="project" value="InterPro"/>
</dbReference>
<dbReference type="KEGG" id="nvi:100113905"/>
<dbReference type="Pfam" id="PF02244">
    <property type="entry name" value="Propep_M14"/>
    <property type="match status" value="1"/>
</dbReference>
<reference evidence="14" key="1">
    <citation type="submission" date="2021-01" db="UniProtKB">
        <authorList>
            <consortium name="EnsemblMetazoa"/>
        </authorList>
    </citation>
    <scope>IDENTIFICATION</scope>
</reference>
<keyword evidence="4" id="KW-0645">Protease</keyword>
<evidence type="ECO:0000256" key="9">
    <source>
        <dbReference type="ARBA" id="ARBA00023049"/>
    </source>
</evidence>
<keyword evidence="5" id="KW-0479">Metal-binding</keyword>
<proteinExistence type="inferred from homology"/>
<dbReference type="Pfam" id="PF00246">
    <property type="entry name" value="Peptidase_M14"/>
    <property type="match status" value="1"/>
</dbReference>
<feature type="active site" description="Proton donor/acceptor" evidence="11">
    <location>
        <position position="386"/>
    </location>
</feature>
<evidence type="ECO:0000256" key="11">
    <source>
        <dbReference type="PROSITE-ProRule" id="PRU01379"/>
    </source>
</evidence>
<evidence type="ECO:0000256" key="7">
    <source>
        <dbReference type="ARBA" id="ARBA00022801"/>
    </source>
</evidence>
<sequence length="428" mass="46854">MRSATVVLCAAFALSALVGAEEYQASVYGMQGLKVSCDSEEKLNLVRSYENEPGFDFLRVARDNRVPVEVLVAPDQLQRFKRDLLANAIDFEVFVEDVSKVIDEELALQKRARMNRAGPRGSISLKAFPKYEEIVAYVDALAKSHSEIVEAFSIGKSFEGRDIVGVKISSGGAGSKPSLFIDAGIHAREWIAPSSAVYAIKQLVENATNHHIFDNIDIYVVPVLNPDGYSYTHKSTSTRMWRKTRSVHKSSSCIGVDANRNFEYEWMTVGASSSPCSDIYAGPKAFSEPETAALRDFILGLKSVKVYLTFHSYGQYLLHPWGFTTALPKNEPVLRCAAEKAEAELAKLRGTRYQIGSSTNVLYAAAGGSDDWVMGVAGAELAYTVELPGGIHGFAPPPKEIVPVGRETFEAIKVFASFVDNKVCQNVA</sequence>
<evidence type="ECO:0000256" key="4">
    <source>
        <dbReference type="ARBA" id="ARBA00022670"/>
    </source>
</evidence>